<feature type="compositionally biased region" description="Low complexity" evidence="1">
    <location>
        <begin position="32"/>
        <end position="42"/>
    </location>
</feature>
<evidence type="ECO:0000256" key="1">
    <source>
        <dbReference type="SAM" id="MobiDB-lite"/>
    </source>
</evidence>
<evidence type="ECO:0000313" key="2">
    <source>
        <dbReference type="EMBL" id="KOO35761.1"/>
    </source>
</evidence>
<gene>
    <name evidence="2" type="ORF">Ctob_016643</name>
</gene>
<proteinExistence type="predicted"/>
<evidence type="ECO:0000313" key="3">
    <source>
        <dbReference type="Proteomes" id="UP000037460"/>
    </source>
</evidence>
<keyword evidence="3" id="KW-1185">Reference proteome</keyword>
<sequence>MRTMASSNGLRSRSRPSSSMSELPKSARRSTRSPSASSRSTSNTMKWSSYSAAASRQFMARTTRPAPGDPPSRQAPTTRLATSPTSPSPWATPTSSCSDYGSTSPGATAWPQAASVSGSWPPRPSPTSPLLTRRSSSRTSSPASPSRPIACAAGAPSISPLASPRCHSSTSPASPPSLSSSSRTRSSPSRRK</sequence>
<feature type="compositionally biased region" description="Low complexity" evidence="1">
    <location>
        <begin position="1"/>
        <end position="21"/>
    </location>
</feature>
<feature type="compositionally biased region" description="Low complexity" evidence="1">
    <location>
        <begin position="128"/>
        <end position="148"/>
    </location>
</feature>
<feature type="compositionally biased region" description="Low complexity" evidence="1">
    <location>
        <begin position="82"/>
        <end position="98"/>
    </location>
</feature>
<dbReference type="EMBL" id="JWZX01000761">
    <property type="protein sequence ID" value="KOO35761.1"/>
    <property type="molecule type" value="Genomic_DNA"/>
</dbReference>
<reference evidence="3" key="1">
    <citation type="journal article" date="2015" name="PLoS Genet.">
        <title>Genome Sequence and Transcriptome Analyses of Chrysochromulina tobin: Metabolic Tools for Enhanced Algal Fitness in the Prominent Order Prymnesiales (Haptophyceae).</title>
        <authorList>
            <person name="Hovde B.T."/>
            <person name="Deodato C.R."/>
            <person name="Hunsperger H.M."/>
            <person name="Ryken S.A."/>
            <person name="Yost W."/>
            <person name="Jha R.K."/>
            <person name="Patterson J."/>
            <person name="Monnat R.J. Jr."/>
            <person name="Barlow S.B."/>
            <person name="Starkenburg S.R."/>
            <person name="Cattolico R.A."/>
        </authorList>
    </citation>
    <scope>NUCLEOTIDE SEQUENCE</scope>
    <source>
        <strain evidence="3">CCMP291</strain>
    </source>
</reference>
<comment type="caution">
    <text evidence="2">The sequence shown here is derived from an EMBL/GenBank/DDBJ whole genome shotgun (WGS) entry which is preliminary data.</text>
</comment>
<feature type="compositionally biased region" description="Low complexity" evidence="1">
    <location>
        <begin position="168"/>
        <end position="192"/>
    </location>
</feature>
<feature type="compositionally biased region" description="Polar residues" evidence="1">
    <location>
        <begin position="43"/>
        <end position="54"/>
    </location>
</feature>
<protein>
    <submittedName>
        <fullName evidence="2">Uncharacterized protein</fullName>
    </submittedName>
</protein>
<accession>A0A0M0KA88</accession>
<organism evidence="2 3">
    <name type="scientific">Chrysochromulina tobinii</name>
    <dbReference type="NCBI Taxonomy" id="1460289"/>
    <lineage>
        <taxon>Eukaryota</taxon>
        <taxon>Haptista</taxon>
        <taxon>Haptophyta</taxon>
        <taxon>Prymnesiophyceae</taxon>
        <taxon>Prymnesiales</taxon>
        <taxon>Chrysochromulinaceae</taxon>
        <taxon>Chrysochromulina</taxon>
    </lineage>
</organism>
<name>A0A0M0KA88_9EUKA</name>
<feature type="region of interest" description="Disordered" evidence="1">
    <location>
        <begin position="1"/>
        <end position="192"/>
    </location>
</feature>
<dbReference type="Proteomes" id="UP000037460">
    <property type="component" value="Unassembled WGS sequence"/>
</dbReference>
<dbReference type="AlphaFoldDB" id="A0A0M0KA88"/>